<keyword evidence="2" id="KW-0479">Metal-binding</keyword>
<evidence type="ECO:0000313" key="6">
    <source>
        <dbReference type="EMBL" id="OEG72105.1"/>
    </source>
</evidence>
<dbReference type="OrthoDB" id="9770424at2"/>
<dbReference type="PANTHER" id="PTHR30149">
    <property type="entry name" value="HYDROGENASE PROTEIN ASSEMBLY PROTEIN HYPD"/>
    <property type="match status" value="1"/>
</dbReference>
<evidence type="ECO:0000313" key="5">
    <source>
        <dbReference type="EMBL" id="GIU39558.1"/>
    </source>
</evidence>
<dbReference type="STRING" id="23.BEL05_03680"/>
<dbReference type="RefSeq" id="WP_028762132.1">
    <property type="nucleotide sequence ID" value="NZ_BPEU01000009.1"/>
</dbReference>
<dbReference type="EMBL" id="BPEU01000009">
    <property type="protein sequence ID" value="GIU39558.1"/>
    <property type="molecule type" value="Genomic_DNA"/>
</dbReference>
<dbReference type="GO" id="GO:0005506">
    <property type="term" value="F:iron ion binding"/>
    <property type="evidence" value="ECO:0007669"/>
    <property type="project" value="TreeGrafter"/>
</dbReference>
<proteinExistence type="inferred from homology"/>
<dbReference type="Pfam" id="PF01924">
    <property type="entry name" value="HypD"/>
    <property type="match status" value="1"/>
</dbReference>
<keyword evidence="3" id="KW-0408">Iron</keyword>
<dbReference type="Gene3D" id="3.40.50.11750">
    <property type="entry name" value="HypD, alpha/beta domain 1"/>
    <property type="match status" value="2"/>
</dbReference>
<reference evidence="5 8" key="2">
    <citation type="submission" date="2021-05" db="EMBL/GenBank/DDBJ databases">
        <title>Molecular characterization for Shewanella algae harboring chromosomal blaOXA-55-like strains isolated from clinical and environment sample.</title>
        <authorList>
            <person name="Ohama Y."/>
            <person name="Aoki K."/>
            <person name="Harada S."/>
            <person name="Moriya K."/>
            <person name="Ishii Y."/>
            <person name="Tateda K."/>
        </authorList>
    </citation>
    <scope>NUCLEOTIDE SEQUENCE [LARGE SCALE GENOMIC DNA]</scope>
    <source>
        <strain evidence="5 8">MBTL60-118</strain>
    </source>
</reference>
<reference evidence="6 7" key="1">
    <citation type="submission" date="2016-07" db="EMBL/GenBank/DDBJ databases">
        <title>Whole-genome of two Shewanella species isolated from a digestive organ of sea cucumber Apostichopus japonicus Selenka 1867.</title>
        <authorList>
            <person name="Hong H.-H."/>
            <person name="Choi H."/>
            <person name="Cheon S."/>
            <person name="Oh J.-S."/>
            <person name="Lee H.-G."/>
            <person name="Park C."/>
        </authorList>
    </citation>
    <scope>NUCLEOTIDE SEQUENCE [LARGE SCALE GENOMIC DNA]</scope>
    <source>
        <strain evidence="6 7">CSB03KR</strain>
    </source>
</reference>
<dbReference type="EMBL" id="MCBT01000048">
    <property type="protein sequence ID" value="OEG72105.1"/>
    <property type="molecule type" value="Genomic_DNA"/>
</dbReference>
<comment type="similarity">
    <text evidence="1 4">Belongs to the HypD family.</text>
</comment>
<dbReference type="PIRSF" id="PIRSF005622">
    <property type="entry name" value="Hydrgn_mat_hypD"/>
    <property type="match status" value="1"/>
</dbReference>
<evidence type="ECO:0000256" key="3">
    <source>
        <dbReference type="ARBA" id="ARBA00023004"/>
    </source>
</evidence>
<dbReference type="Gene3D" id="6.10.20.100">
    <property type="match status" value="1"/>
</dbReference>
<evidence type="ECO:0000256" key="2">
    <source>
        <dbReference type="ARBA" id="ARBA00022723"/>
    </source>
</evidence>
<sequence>MIELKQLYQGFRDPETIHKLAQAIQTLAQDHPETIHIMEVCGGHTHTIMKYGLNQLLPANIEFVHGPGCPVCVMPKERIDHAAILASMPDTILVTLGDMIRVPGSKGSLAQFRAKGCDIRPIYDPLDTLTIAKDNPDKTVIFFAIGFETSTPMTAVLIEQAEQQKINNLLFHINHVLVPPAIDAVMADPQAKVNAFIGPAHVSVISGAKIYRSAVEQYGTPVVVSGFEPVDVMESILRIVKQKVAGVAELDIQYSRAVSEEGNLAAQKKINQYMMVRPHFRWRGLGPLQLSALMLKPQYAHRDAEVQFKDLLQVDDIDDHKACQCGDILRGIAKPKDCKVFGRGCTPETPLGSCMVSSEGACNAYYRYNGV</sequence>
<dbReference type="AlphaFoldDB" id="A0A1E5INN9"/>
<dbReference type="PANTHER" id="PTHR30149:SF0">
    <property type="entry name" value="HYDROGENASE MATURATION FACTOR HYPD"/>
    <property type="match status" value="1"/>
</dbReference>
<organism evidence="6 7">
    <name type="scientific">Shewanella colwelliana</name>
    <name type="common">Alteromonas colwelliana</name>
    <dbReference type="NCBI Taxonomy" id="23"/>
    <lineage>
        <taxon>Bacteria</taxon>
        <taxon>Pseudomonadati</taxon>
        <taxon>Pseudomonadota</taxon>
        <taxon>Gammaproteobacteria</taxon>
        <taxon>Alteromonadales</taxon>
        <taxon>Shewanellaceae</taxon>
        <taxon>Shewanella</taxon>
    </lineage>
</organism>
<dbReference type="GO" id="GO:0070025">
    <property type="term" value="F:carbon monoxide binding"/>
    <property type="evidence" value="ECO:0007669"/>
    <property type="project" value="TreeGrafter"/>
</dbReference>
<name>A0A1E5INN9_SHECO</name>
<keyword evidence="8" id="KW-1185">Reference proteome</keyword>
<dbReference type="Proteomes" id="UP000095230">
    <property type="component" value="Unassembled WGS sequence"/>
</dbReference>
<protein>
    <recommendedName>
        <fullName evidence="4">Hydrogenase maturation factor</fullName>
    </recommendedName>
</protein>
<evidence type="ECO:0000313" key="7">
    <source>
        <dbReference type="Proteomes" id="UP000095230"/>
    </source>
</evidence>
<dbReference type="GO" id="GO:0051604">
    <property type="term" value="P:protein maturation"/>
    <property type="evidence" value="ECO:0007669"/>
    <property type="project" value="TreeGrafter"/>
</dbReference>
<dbReference type="InterPro" id="IPR042244">
    <property type="entry name" value="HypD_2_sf"/>
</dbReference>
<dbReference type="Proteomes" id="UP000773469">
    <property type="component" value="Unassembled WGS sequence"/>
</dbReference>
<comment type="caution">
    <text evidence="6">The sequence shown here is derived from an EMBL/GenBank/DDBJ whole genome shotgun (WGS) entry which is preliminary data.</text>
</comment>
<evidence type="ECO:0000256" key="1">
    <source>
        <dbReference type="ARBA" id="ARBA00007888"/>
    </source>
</evidence>
<evidence type="ECO:0000313" key="8">
    <source>
        <dbReference type="Proteomes" id="UP000773469"/>
    </source>
</evidence>
<accession>A0A1E5INN9</accession>
<dbReference type="InterPro" id="IPR042243">
    <property type="entry name" value="HypD_1"/>
</dbReference>
<dbReference type="NCBIfam" id="TIGR00075">
    <property type="entry name" value="hypD"/>
    <property type="match status" value="1"/>
</dbReference>
<evidence type="ECO:0000256" key="4">
    <source>
        <dbReference type="PIRNR" id="PIRNR005622"/>
    </source>
</evidence>
<dbReference type="InterPro" id="IPR002780">
    <property type="entry name" value="Hyd_form_HypD"/>
</dbReference>
<gene>
    <name evidence="5" type="primary">hypD</name>
    <name evidence="6" type="ORF">BEL05_03680</name>
    <name evidence="5" type="ORF">TUM3794_14830</name>
</gene>
<dbReference type="GO" id="GO:0051539">
    <property type="term" value="F:4 iron, 4 sulfur cluster binding"/>
    <property type="evidence" value="ECO:0007669"/>
    <property type="project" value="TreeGrafter"/>
</dbReference>